<dbReference type="PANTHER" id="PTHR47153">
    <property type="entry name" value="LACTATE UTILIZATION PROTEIN B"/>
    <property type="match status" value="1"/>
</dbReference>
<organism evidence="3 4">
    <name type="scientific">Streptomyces microflavus</name>
    <name type="common">Streptomyces lipmanii</name>
    <dbReference type="NCBI Taxonomy" id="1919"/>
    <lineage>
        <taxon>Bacteria</taxon>
        <taxon>Bacillati</taxon>
        <taxon>Actinomycetota</taxon>
        <taxon>Actinomycetes</taxon>
        <taxon>Kitasatosporales</taxon>
        <taxon>Streptomycetaceae</taxon>
        <taxon>Streptomyces</taxon>
    </lineage>
</organism>
<keyword evidence="1" id="KW-0408">Iron</keyword>
<evidence type="ECO:0000256" key="1">
    <source>
        <dbReference type="ARBA" id="ARBA00022485"/>
    </source>
</evidence>
<name>A0A6N9VHP6_STRMI</name>
<feature type="non-terminal residue" evidence="3">
    <location>
        <position position="1"/>
    </location>
</feature>
<evidence type="ECO:0000259" key="2">
    <source>
        <dbReference type="Pfam" id="PF02589"/>
    </source>
</evidence>
<feature type="domain" description="LUD" evidence="2">
    <location>
        <begin position="15"/>
        <end position="81"/>
    </location>
</feature>
<dbReference type="InterPro" id="IPR003741">
    <property type="entry name" value="LUD_dom"/>
</dbReference>
<reference evidence="3 4" key="1">
    <citation type="submission" date="2020-01" db="EMBL/GenBank/DDBJ databases">
        <title>Insect and environment-associated Actinomycetes.</title>
        <authorList>
            <person name="Currrie C."/>
            <person name="Chevrette M."/>
            <person name="Carlson C."/>
            <person name="Stubbendieck R."/>
            <person name="Wendt-Pienkowski E."/>
        </authorList>
    </citation>
    <scope>NUCLEOTIDE SEQUENCE [LARGE SCALE GENOMIC DNA]</scope>
    <source>
        <strain evidence="3 4">SID14438</strain>
    </source>
</reference>
<dbReference type="RefSeq" id="WP_164358990.1">
    <property type="nucleotide sequence ID" value="NZ_JAAGME010001520.1"/>
</dbReference>
<accession>A0A6N9VHP6</accession>
<keyword evidence="1" id="KW-0411">Iron-sulfur</keyword>
<protein>
    <submittedName>
        <fullName evidence="3">Lactate utilization protein</fullName>
    </submittedName>
</protein>
<dbReference type="Pfam" id="PF02589">
    <property type="entry name" value="LUD_dom"/>
    <property type="match status" value="1"/>
</dbReference>
<keyword evidence="1" id="KW-0479">Metal-binding</keyword>
<sequence length="81" mass="8867">LAELIVQLAHDKPSHILVPAIHRNRDEIRQIFLDRIPGVDPELDNVPAHLAAAARAYLREKFMTTKVAVSGANFGVAETGT</sequence>
<dbReference type="PANTHER" id="PTHR47153:SF2">
    <property type="entry name" value="LACTATE UTILIZATION PROTEIN B"/>
    <property type="match status" value="1"/>
</dbReference>
<proteinExistence type="predicted"/>
<dbReference type="Gene3D" id="3.40.50.10420">
    <property type="entry name" value="NagB/RpiA/CoA transferase-like"/>
    <property type="match status" value="1"/>
</dbReference>
<gene>
    <name evidence="3" type="ORF">G3I39_35730</name>
</gene>
<dbReference type="InterPro" id="IPR037171">
    <property type="entry name" value="NagB/RpiA_transferase-like"/>
</dbReference>
<dbReference type="InterPro" id="IPR024185">
    <property type="entry name" value="FTHF_cligase-like_sf"/>
</dbReference>
<comment type="caution">
    <text evidence="3">The sequence shown here is derived from an EMBL/GenBank/DDBJ whole genome shotgun (WGS) entry which is preliminary data.</text>
</comment>
<dbReference type="Proteomes" id="UP000471648">
    <property type="component" value="Unassembled WGS sequence"/>
</dbReference>
<dbReference type="EMBL" id="JAAGME010001520">
    <property type="protein sequence ID" value="NEB72386.1"/>
    <property type="molecule type" value="Genomic_DNA"/>
</dbReference>
<dbReference type="GO" id="GO:0006089">
    <property type="term" value="P:lactate metabolic process"/>
    <property type="evidence" value="ECO:0007669"/>
    <property type="project" value="InterPro"/>
</dbReference>
<dbReference type="InterPro" id="IPR004452">
    <property type="entry name" value="LutB/LldF"/>
</dbReference>
<keyword evidence="1" id="KW-0004">4Fe-4S</keyword>
<dbReference type="SUPFAM" id="SSF100950">
    <property type="entry name" value="NagB/RpiA/CoA transferase-like"/>
    <property type="match status" value="1"/>
</dbReference>
<dbReference type="AlphaFoldDB" id="A0A6N9VHP6"/>
<evidence type="ECO:0000313" key="4">
    <source>
        <dbReference type="Proteomes" id="UP000471648"/>
    </source>
</evidence>
<evidence type="ECO:0000313" key="3">
    <source>
        <dbReference type="EMBL" id="NEB72386.1"/>
    </source>
</evidence>
<feature type="non-terminal residue" evidence="3">
    <location>
        <position position="81"/>
    </location>
</feature>
<dbReference type="GO" id="GO:0051539">
    <property type="term" value="F:4 iron, 4 sulfur cluster binding"/>
    <property type="evidence" value="ECO:0007669"/>
    <property type="project" value="UniProtKB-KW"/>
</dbReference>